<name>A0A6B3VXD4_9BACI</name>
<protein>
    <submittedName>
        <fullName evidence="2">M20 family metallopeptidase</fullName>
    </submittedName>
</protein>
<keyword evidence="3" id="KW-1185">Reference proteome</keyword>
<sequence length="56" mass="6133">MSKVKTPIKPEDVIKRAEKKLTLSGKNVHTSSTGNIVKPVHIGKNDPLVKKMLGLQ</sequence>
<gene>
    <name evidence="2" type="ORF">G4D64_05195</name>
    <name evidence="1" type="ORF">H1Z61_05235</name>
</gene>
<reference evidence="2 3" key="1">
    <citation type="submission" date="2020-02" db="EMBL/GenBank/DDBJ databases">
        <title>Bacillus aquiflavi sp. nov., isolated from yellow water of strong flavor Chinese baijiu in Yibin region of China.</title>
        <authorList>
            <person name="Xie J."/>
        </authorList>
    </citation>
    <scope>NUCLEOTIDE SEQUENCE [LARGE SCALE GENOMIC DNA]</scope>
    <source>
        <strain evidence="2 3">3H-10</strain>
    </source>
</reference>
<dbReference type="EMBL" id="JAAIWN010000008">
    <property type="protein sequence ID" value="NEY80935.1"/>
    <property type="molecule type" value="Genomic_DNA"/>
</dbReference>
<evidence type="ECO:0000313" key="1">
    <source>
        <dbReference type="EMBL" id="MBA4536568.1"/>
    </source>
</evidence>
<evidence type="ECO:0000313" key="2">
    <source>
        <dbReference type="EMBL" id="NEY80935.1"/>
    </source>
</evidence>
<proteinExistence type="predicted"/>
<accession>A0A6B3VXD4</accession>
<dbReference type="AlphaFoldDB" id="A0A6B3VXD4"/>
<evidence type="ECO:0000313" key="3">
    <source>
        <dbReference type="Proteomes" id="UP000472971"/>
    </source>
</evidence>
<dbReference type="EMBL" id="JACEIO010000008">
    <property type="protein sequence ID" value="MBA4536568.1"/>
    <property type="molecule type" value="Genomic_DNA"/>
</dbReference>
<reference evidence="1 4" key="2">
    <citation type="submission" date="2020-07" db="EMBL/GenBank/DDBJ databases">
        <authorList>
            <person name="Feng H."/>
        </authorList>
    </citation>
    <scope>NUCLEOTIDE SEQUENCE [LARGE SCALE GENOMIC DNA]</scope>
    <source>
        <strain evidence="4">s-12</strain>
        <strain evidence="1">S-12</strain>
    </source>
</reference>
<dbReference type="Proteomes" id="UP000472971">
    <property type="component" value="Unassembled WGS sequence"/>
</dbReference>
<dbReference type="RefSeq" id="WP_163240827.1">
    <property type="nucleotide sequence ID" value="NZ_CP082780.1"/>
</dbReference>
<dbReference type="Proteomes" id="UP000570010">
    <property type="component" value="Unassembled WGS sequence"/>
</dbReference>
<organism evidence="2 3">
    <name type="scientific">Bacillus aquiflavi</name>
    <dbReference type="NCBI Taxonomy" id="2672567"/>
    <lineage>
        <taxon>Bacteria</taxon>
        <taxon>Bacillati</taxon>
        <taxon>Bacillota</taxon>
        <taxon>Bacilli</taxon>
        <taxon>Bacillales</taxon>
        <taxon>Bacillaceae</taxon>
        <taxon>Bacillus</taxon>
    </lineage>
</organism>
<evidence type="ECO:0000313" key="4">
    <source>
        <dbReference type="Proteomes" id="UP000570010"/>
    </source>
</evidence>
<comment type="caution">
    <text evidence="2">The sequence shown here is derived from an EMBL/GenBank/DDBJ whole genome shotgun (WGS) entry which is preliminary data.</text>
</comment>